<proteinExistence type="predicted"/>
<evidence type="ECO:0000313" key="2">
    <source>
        <dbReference type="Proteomes" id="UP001549363"/>
    </source>
</evidence>
<protein>
    <recommendedName>
        <fullName evidence="3">Integrase</fullName>
    </recommendedName>
</protein>
<accession>A0ABV2PHH4</accession>
<comment type="caution">
    <text evidence="1">The sequence shown here is derived from an EMBL/GenBank/DDBJ whole genome shotgun (WGS) entry which is preliminary data.</text>
</comment>
<reference evidence="1 2" key="1">
    <citation type="submission" date="2024-06" db="EMBL/GenBank/DDBJ databases">
        <title>Sorghum-associated microbial communities from plants grown in Nebraska, USA.</title>
        <authorList>
            <person name="Schachtman D."/>
        </authorList>
    </citation>
    <scope>NUCLEOTIDE SEQUENCE [LARGE SCALE GENOMIC DNA]</scope>
    <source>
        <strain evidence="1 2">736</strain>
    </source>
</reference>
<evidence type="ECO:0008006" key="3">
    <source>
        <dbReference type="Google" id="ProtNLM"/>
    </source>
</evidence>
<organism evidence="1 2">
    <name type="scientific">Lysinibacillus parviboronicapiens</name>
    <dbReference type="NCBI Taxonomy" id="436516"/>
    <lineage>
        <taxon>Bacteria</taxon>
        <taxon>Bacillati</taxon>
        <taxon>Bacillota</taxon>
        <taxon>Bacilli</taxon>
        <taxon>Bacillales</taxon>
        <taxon>Bacillaceae</taxon>
        <taxon>Lysinibacillus</taxon>
    </lineage>
</organism>
<dbReference type="EMBL" id="JBEPSB010000005">
    <property type="protein sequence ID" value="MET4560375.1"/>
    <property type="molecule type" value="Genomic_DNA"/>
</dbReference>
<evidence type="ECO:0000313" key="1">
    <source>
        <dbReference type="EMBL" id="MET4560375.1"/>
    </source>
</evidence>
<gene>
    <name evidence="1" type="ORF">ABIA69_001519</name>
</gene>
<dbReference type="Proteomes" id="UP001549363">
    <property type="component" value="Unassembled WGS sequence"/>
</dbReference>
<name>A0ABV2PHH4_9BACI</name>
<dbReference type="RefSeq" id="WP_354471432.1">
    <property type="nucleotide sequence ID" value="NZ_JBEPSB010000005.1"/>
</dbReference>
<keyword evidence="2" id="KW-1185">Reference proteome</keyword>
<sequence length="184" mass="21783">MKKYTVDCIYDLILSVLSDVGMNITLKQDNSGINMSYNFIGDYVSYDSKRLIEAHKEILLPLPLEVYIKTITLHELGHAIDRQALQESLIRTLEIYEMKKQYSFKEIYNNDRLLTMILEEHIMNIKFEETAWDNAEQLNKEVHLVDMNEFEVIKAHSLSTYRKLYQEDLNLYNELFNHKVLQLA</sequence>